<keyword evidence="2" id="KW-1185">Reference proteome</keyword>
<dbReference type="EMBL" id="JBHSLF010000014">
    <property type="protein sequence ID" value="MFC5343502.1"/>
    <property type="molecule type" value="Genomic_DNA"/>
</dbReference>
<dbReference type="RefSeq" id="WP_374039289.1">
    <property type="nucleotide sequence ID" value="NZ_CP169082.1"/>
</dbReference>
<organism evidence="1 2">
    <name type="scientific">Brevundimonas staleyi</name>
    <dbReference type="NCBI Taxonomy" id="74326"/>
    <lineage>
        <taxon>Bacteria</taxon>
        <taxon>Pseudomonadati</taxon>
        <taxon>Pseudomonadota</taxon>
        <taxon>Alphaproteobacteria</taxon>
        <taxon>Caulobacterales</taxon>
        <taxon>Caulobacteraceae</taxon>
        <taxon>Brevundimonas</taxon>
    </lineage>
</organism>
<dbReference type="Proteomes" id="UP001596152">
    <property type="component" value="Unassembled WGS sequence"/>
</dbReference>
<name>A0ABW0FS46_9CAUL</name>
<reference evidence="2" key="1">
    <citation type="journal article" date="2019" name="Int. J. Syst. Evol. Microbiol.">
        <title>The Global Catalogue of Microorganisms (GCM) 10K type strain sequencing project: providing services to taxonomists for standard genome sequencing and annotation.</title>
        <authorList>
            <consortium name="The Broad Institute Genomics Platform"/>
            <consortium name="The Broad Institute Genome Sequencing Center for Infectious Disease"/>
            <person name="Wu L."/>
            <person name="Ma J."/>
        </authorList>
    </citation>
    <scope>NUCLEOTIDE SEQUENCE [LARGE SCALE GENOMIC DNA]</scope>
    <source>
        <strain evidence="2">JCM 12125</strain>
    </source>
</reference>
<gene>
    <name evidence="1" type="ORF">ACFPIE_06205</name>
</gene>
<evidence type="ECO:0000313" key="2">
    <source>
        <dbReference type="Proteomes" id="UP001596152"/>
    </source>
</evidence>
<evidence type="ECO:0000313" key="1">
    <source>
        <dbReference type="EMBL" id="MFC5343502.1"/>
    </source>
</evidence>
<comment type="caution">
    <text evidence="1">The sequence shown here is derived from an EMBL/GenBank/DDBJ whole genome shotgun (WGS) entry which is preliminary data.</text>
</comment>
<accession>A0ABW0FS46</accession>
<protein>
    <submittedName>
        <fullName evidence="1">Uncharacterized protein</fullName>
    </submittedName>
</protein>
<sequence length="118" mass="13527">MGFFDPPDKKLRDKLSPDTAERAQQVVALVESYAGGLSYHHRREVEFYLFMAWLQDQLSRFGVDQLHGASLGQYATCFDQAQRIGGHFTREQAGVYDMCVRHLREHVNNFDPSSMSDV</sequence>
<proteinExistence type="predicted"/>